<organism evidence="1 2">
    <name type="scientific">Sporanaerobium hydrogeniformans</name>
    <dbReference type="NCBI Taxonomy" id="3072179"/>
    <lineage>
        <taxon>Bacteria</taxon>
        <taxon>Bacillati</taxon>
        <taxon>Bacillota</taxon>
        <taxon>Clostridia</taxon>
        <taxon>Lachnospirales</taxon>
        <taxon>Lachnospiraceae</taxon>
        <taxon>Sporanaerobium</taxon>
    </lineage>
</organism>
<protein>
    <submittedName>
        <fullName evidence="1">Uncharacterized protein</fullName>
    </submittedName>
</protein>
<keyword evidence="2" id="KW-1185">Reference proteome</keyword>
<evidence type="ECO:0000313" key="2">
    <source>
        <dbReference type="Proteomes" id="UP000224460"/>
    </source>
</evidence>
<dbReference type="Proteomes" id="UP000224460">
    <property type="component" value="Unassembled WGS sequence"/>
</dbReference>
<reference evidence="1" key="1">
    <citation type="submission" date="2017-10" db="EMBL/GenBank/DDBJ databases">
        <title>Genome sequence of cellulolytic Lachnospiraceae bacterium XHS1971 isolated from hotspring sediment.</title>
        <authorList>
            <person name="Vasudevan G."/>
            <person name="Joshi A.J."/>
            <person name="Hivarkar S."/>
            <person name="Lanjekar V.B."/>
            <person name="Dhakephalkar P.K."/>
            <person name="Dagar S."/>
        </authorList>
    </citation>
    <scope>NUCLEOTIDE SEQUENCE</scope>
    <source>
        <strain evidence="1">XHS1971</strain>
    </source>
</reference>
<sequence>MKLRQKVAMLLAAAMVVTAVPAMTMAKSDFALTNGIIVKEKDKTIDQNANLKITLKDALTASPTTSSIFFVNLANAKWEDTGKTETTIATGVTIKKNNDTELQVNVKTNLAKEAEIFVPLNGVKVTGGDATIAVDGNGTVISDMAPVVFAKTSDKKATVSFGDAKNIYKNGTVADITIEEPLKGTMGTSQWVVLELDNTDYMFVLDTLTAGSTSNGDFNYELSKGFSAGATVSNASYVRVDGEDDQSSIIFQLTMAGNSASAPGRIKIKDLPIKLKASRNFVEDDTINLTVKSGNSDDKVSETTGKVAVAKKLSCSIEMKDKKTVDIVAGKNEKVKFTVLENVNDSMLDRMMEVRIDNAFFADGKVKGNKVTDQTMKVTTKFATDTDYTAASAGGYTGLSDFTWVKNKDDEVIGFDFTVPSGVRQADIDKIDFSDVKVYVPVDKKGDVKITVNGRAIGDEISTVAVNAVVPFELSNDQLTVKVGIKEQVGGKLVIKETDKARFDQNNPLEITFDKQDDGFSFSGKPTVKVVEGDLKLDMDNIKDAGDKITIPVLRKSTVASTVEITDFKIKVDRTVPQGKYDLKLNGKAIEPGCAMGSLTVKDFLNVATANTEDLSTNNGLRKGTAAFVIGSDKFLVNGIEKTMDAKAYLDPAGRTMVPLRFVANALGIEDTSIYYAQKTATIVAGSKTISVALGDKVAKINGVAAKVMDVAPTMVNDRVYVPVGELANLLSVKAEWNGETQTATFTVE</sequence>
<proteinExistence type="predicted"/>
<gene>
    <name evidence="1" type="ORF">CS063_11755</name>
</gene>
<dbReference type="EMBL" id="PEDL01000013">
    <property type="protein sequence ID" value="PHV70145.1"/>
    <property type="molecule type" value="Genomic_DNA"/>
</dbReference>
<accession>A0AC61DB77</accession>
<name>A0AC61DB77_9FIRM</name>
<evidence type="ECO:0000313" key="1">
    <source>
        <dbReference type="EMBL" id="PHV70145.1"/>
    </source>
</evidence>
<comment type="caution">
    <text evidence="1">The sequence shown here is derived from an EMBL/GenBank/DDBJ whole genome shotgun (WGS) entry which is preliminary data.</text>
</comment>